<evidence type="ECO:0000313" key="1">
    <source>
        <dbReference type="EMBL" id="KAJ9655530.1"/>
    </source>
</evidence>
<keyword evidence="2" id="KW-1185">Reference proteome</keyword>
<dbReference type="Proteomes" id="UP001172386">
    <property type="component" value="Unassembled WGS sequence"/>
</dbReference>
<gene>
    <name evidence="1" type="ORF">H2198_005621</name>
</gene>
<reference evidence="1" key="1">
    <citation type="submission" date="2022-10" db="EMBL/GenBank/DDBJ databases">
        <title>Culturing micro-colonial fungi from biological soil crusts in the Mojave desert and describing Neophaeococcomyces mojavensis, and introducing the new genera and species Taxawa tesnikishii.</title>
        <authorList>
            <person name="Kurbessoian T."/>
            <person name="Stajich J.E."/>
        </authorList>
    </citation>
    <scope>NUCLEOTIDE SEQUENCE</scope>
    <source>
        <strain evidence="1">JES_112</strain>
    </source>
</reference>
<accession>A0ACC3A573</accession>
<name>A0ACC3A573_9EURO</name>
<comment type="caution">
    <text evidence="1">The sequence shown here is derived from an EMBL/GenBank/DDBJ whole genome shotgun (WGS) entry which is preliminary data.</text>
</comment>
<dbReference type="EMBL" id="JAPDRQ010000094">
    <property type="protein sequence ID" value="KAJ9655530.1"/>
    <property type="molecule type" value="Genomic_DNA"/>
</dbReference>
<organism evidence="1 2">
    <name type="scientific">Neophaeococcomyces mojaviensis</name>
    <dbReference type="NCBI Taxonomy" id="3383035"/>
    <lineage>
        <taxon>Eukaryota</taxon>
        <taxon>Fungi</taxon>
        <taxon>Dikarya</taxon>
        <taxon>Ascomycota</taxon>
        <taxon>Pezizomycotina</taxon>
        <taxon>Eurotiomycetes</taxon>
        <taxon>Chaetothyriomycetidae</taxon>
        <taxon>Chaetothyriales</taxon>
        <taxon>Chaetothyriales incertae sedis</taxon>
        <taxon>Neophaeococcomyces</taxon>
    </lineage>
</organism>
<proteinExistence type="predicted"/>
<protein>
    <submittedName>
        <fullName evidence="1">Uncharacterized protein</fullName>
    </submittedName>
</protein>
<evidence type="ECO:0000313" key="2">
    <source>
        <dbReference type="Proteomes" id="UP001172386"/>
    </source>
</evidence>
<sequence length="351" mass="38996">MSTSSTTVGEDNASLILVMGITGAGKSYFINKTAGKNVAGVGESLKSCTARANAIPMNIGREKVLMIDTPGFDDTERSDTEILTEISRLLALQYELGMKLKGVIFLHRITDVRMQGTSMKTLQICRKICGTDALKNVILVTTRWNEVDKALGARREEELRSEFWKFMLDFGSTMMRYHGDQDSAVTIISQLLHKETVVLDLQRELVDQGKKLSDTAAGALVNDDIEKVKAKYEQELQDLAQLRSDLMRDSANMKEQMRQEIEVERKKLELLQSQQMKQQAALQAPIGEEVRKDIDRAKKRPGNFSAAGFLPMCLSLLGMVVGIPPGATDIFMSWFGDTSIGESLTDLLSSF</sequence>